<comment type="caution">
    <text evidence="2">The sequence shown here is derived from an EMBL/GenBank/DDBJ whole genome shotgun (WGS) entry which is preliminary data.</text>
</comment>
<dbReference type="InterPro" id="IPR029058">
    <property type="entry name" value="AB_hydrolase_fold"/>
</dbReference>
<dbReference type="EMBL" id="SEYY01003095">
    <property type="protein sequence ID" value="KAB7504470.1"/>
    <property type="molecule type" value="Genomic_DNA"/>
</dbReference>
<name>A0A5N5THS4_9CRUS</name>
<feature type="domain" description="Arb2" evidence="1">
    <location>
        <begin position="3"/>
        <end position="148"/>
    </location>
</feature>
<feature type="domain" description="Arb2" evidence="1">
    <location>
        <begin position="153"/>
        <end position="215"/>
    </location>
</feature>
<dbReference type="GO" id="GO:0035197">
    <property type="term" value="F:siRNA binding"/>
    <property type="evidence" value="ECO:0007669"/>
    <property type="project" value="TreeGrafter"/>
</dbReference>
<dbReference type="InterPro" id="IPR048263">
    <property type="entry name" value="Arb2"/>
</dbReference>
<protein>
    <recommendedName>
        <fullName evidence="1">Arb2 domain-containing protein</fullName>
    </recommendedName>
</protein>
<dbReference type="OrthoDB" id="421951at2759"/>
<dbReference type="Gene3D" id="3.40.50.1820">
    <property type="entry name" value="alpha/beta hydrolase"/>
    <property type="match status" value="1"/>
</dbReference>
<dbReference type="PANTHER" id="PTHR21357:SF4">
    <property type="entry name" value="FAM172 FAMILY PROTEIN HOMOLOG CG10038"/>
    <property type="match status" value="1"/>
</dbReference>
<sequence>MEFPDTIEGFGYEFSEDGKLQQIDTGEPFEFVMKEDDHAYNQKRYEALGELITPVIYNLLEERCGLKRYPVPVDANEKEPSTFIFCSENYSESEKLLILIHGSGVVRAGQWARRLIINDSLNSGTQIPFIERGIKEGYGILVMNTNDNQCKDFKTRIRGSESPESHGKYVWENYVRNCKAKKIAVIAHSYGGVVATSLYKKYKEEFEERVFSVAL</sequence>
<reference evidence="2 3" key="1">
    <citation type="journal article" date="2019" name="PLoS Biol.">
        <title>Sex chromosomes control vertical transmission of feminizing Wolbachia symbionts in an isopod.</title>
        <authorList>
            <person name="Becking T."/>
            <person name="Chebbi M.A."/>
            <person name="Giraud I."/>
            <person name="Moumen B."/>
            <person name="Laverre T."/>
            <person name="Caubet Y."/>
            <person name="Peccoud J."/>
            <person name="Gilbert C."/>
            <person name="Cordaux R."/>
        </authorList>
    </citation>
    <scope>NUCLEOTIDE SEQUENCE [LARGE SCALE GENOMIC DNA]</scope>
    <source>
        <strain evidence="2">ANa2</strain>
        <tissue evidence="2">Whole body excluding digestive tract and cuticle</tissue>
    </source>
</reference>
<evidence type="ECO:0000313" key="3">
    <source>
        <dbReference type="Proteomes" id="UP000326759"/>
    </source>
</evidence>
<dbReference type="AlphaFoldDB" id="A0A5N5THS4"/>
<accession>A0A5N5THS4</accession>
<dbReference type="GO" id="GO:0005634">
    <property type="term" value="C:nucleus"/>
    <property type="evidence" value="ECO:0007669"/>
    <property type="project" value="TreeGrafter"/>
</dbReference>
<feature type="non-terminal residue" evidence="2">
    <location>
        <position position="215"/>
    </location>
</feature>
<evidence type="ECO:0000313" key="2">
    <source>
        <dbReference type="EMBL" id="KAB7504470.1"/>
    </source>
</evidence>
<dbReference type="SUPFAM" id="SSF53474">
    <property type="entry name" value="alpha/beta-Hydrolases"/>
    <property type="match status" value="1"/>
</dbReference>
<evidence type="ECO:0000259" key="1">
    <source>
        <dbReference type="Pfam" id="PF22749"/>
    </source>
</evidence>
<keyword evidence="3" id="KW-1185">Reference proteome</keyword>
<dbReference type="Pfam" id="PF22749">
    <property type="entry name" value="Arb2"/>
    <property type="match status" value="2"/>
</dbReference>
<dbReference type="InterPro" id="IPR053858">
    <property type="entry name" value="Arb2_dom"/>
</dbReference>
<dbReference type="GO" id="GO:0031048">
    <property type="term" value="P:regulatory ncRNA-mediated heterochromatin formation"/>
    <property type="evidence" value="ECO:0007669"/>
    <property type="project" value="TreeGrafter"/>
</dbReference>
<dbReference type="Proteomes" id="UP000326759">
    <property type="component" value="Unassembled WGS sequence"/>
</dbReference>
<gene>
    <name evidence="2" type="ORF">Anas_10787</name>
</gene>
<organism evidence="2 3">
    <name type="scientific">Armadillidium nasatum</name>
    <dbReference type="NCBI Taxonomy" id="96803"/>
    <lineage>
        <taxon>Eukaryota</taxon>
        <taxon>Metazoa</taxon>
        <taxon>Ecdysozoa</taxon>
        <taxon>Arthropoda</taxon>
        <taxon>Crustacea</taxon>
        <taxon>Multicrustacea</taxon>
        <taxon>Malacostraca</taxon>
        <taxon>Eumalacostraca</taxon>
        <taxon>Peracarida</taxon>
        <taxon>Isopoda</taxon>
        <taxon>Oniscidea</taxon>
        <taxon>Crinocheta</taxon>
        <taxon>Armadillidiidae</taxon>
        <taxon>Armadillidium</taxon>
    </lineage>
</organism>
<dbReference type="PANTHER" id="PTHR21357">
    <property type="entry name" value="FAM172 FAMILY PROTEIN HOMOLOG CG10038"/>
    <property type="match status" value="1"/>
</dbReference>
<proteinExistence type="predicted"/>